<evidence type="ECO:0000256" key="1">
    <source>
        <dbReference type="SAM" id="MobiDB-lite"/>
    </source>
</evidence>
<organism evidence="4">
    <name type="scientific">Taenia asiatica</name>
    <name type="common">Asian tapeworm</name>
    <dbReference type="NCBI Taxonomy" id="60517"/>
    <lineage>
        <taxon>Eukaryota</taxon>
        <taxon>Metazoa</taxon>
        <taxon>Spiralia</taxon>
        <taxon>Lophotrochozoa</taxon>
        <taxon>Platyhelminthes</taxon>
        <taxon>Cestoda</taxon>
        <taxon>Eucestoda</taxon>
        <taxon>Cyclophyllidea</taxon>
        <taxon>Taeniidae</taxon>
        <taxon>Taenia</taxon>
    </lineage>
</organism>
<sequence length="124" mass="13946">MYHRLMQLYSNTVTGENRPSYKITPIERNVTARPNTDISSPLTGEGSRGSTYSISVEERRRKPVNANNSRNVLTGENCNTYQICQEMRSERKSSAPPAPRGSDDAKIHINTEHRLVQCNAGYGF</sequence>
<protein>
    <submittedName>
        <fullName evidence="2 4">Uncharacterized protein</fullName>
    </submittedName>
</protein>
<evidence type="ECO:0000313" key="2">
    <source>
        <dbReference type="EMBL" id="VDK46791.1"/>
    </source>
</evidence>
<evidence type="ECO:0000313" key="3">
    <source>
        <dbReference type="Proteomes" id="UP000282613"/>
    </source>
</evidence>
<accession>A0A0R3WGE5</accession>
<reference evidence="2 3" key="2">
    <citation type="submission" date="2018-11" db="EMBL/GenBank/DDBJ databases">
        <authorList>
            <consortium name="Pathogen Informatics"/>
        </authorList>
    </citation>
    <scope>NUCLEOTIDE SEQUENCE [LARGE SCALE GENOMIC DNA]</scope>
</reference>
<feature type="region of interest" description="Disordered" evidence="1">
    <location>
        <begin position="32"/>
        <end position="54"/>
    </location>
</feature>
<evidence type="ECO:0000313" key="4">
    <source>
        <dbReference type="WBParaSite" id="TASK_0000993801-mRNA-1"/>
    </source>
</evidence>
<dbReference type="AlphaFoldDB" id="A0A0R3WGE5"/>
<dbReference type="STRING" id="60517.A0A0R3WGE5"/>
<name>A0A0R3WGE5_TAEAS</name>
<keyword evidence="3" id="KW-1185">Reference proteome</keyword>
<reference evidence="4" key="1">
    <citation type="submission" date="2017-02" db="UniProtKB">
        <authorList>
            <consortium name="WormBaseParasite"/>
        </authorList>
    </citation>
    <scope>IDENTIFICATION</scope>
</reference>
<dbReference type="OrthoDB" id="6221274at2759"/>
<proteinExistence type="predicted"/>
<dbReference type="EMBL" id="UYRS01019774">
    <property type="protein sequence ID" value="VDK46791.1"/>
    <property type="molecule type" value="Genomic_DNA"/>
</dbReference>
<dbReference type="Proteomes" id="UP000282613">
    <property type="component" value="Unassembled WGS sequence"/>
</dbReference>
<gene>
    <name evidence="2" type="ORF">TASK_LOCUS9939</name>
</gene>
<feature type="region of interest" description="Disordered" evidence="1">
    <location>
        <begin position="87"/>
        <end position="108"/>
    </location>
</feature>
<dbReference type="WBParaSite" id="TASK_0000993801-mRNA-1">
    <property type="protein sequence ID" value="TASK_0000993801-mRNA-1"/>
    <property type="gene ID" value="TASK_0000993801"/>
</dbReference>